<evidence type="ECO:0000313" key="4">
    <source>
        <dbReference type="Proteomes" id="UP001217500"/>
    </source>
</evidence>
<protein>
    <recommendedName>
        <fullName evidence="1">diguanylate cyclase</fullName>
        <ecNumber evidence="1">2.7.7.65</ecNumber>
    </recommendedName>
</protein>
<gene>
    <name evidence="3" type="ORF">PH603_07995</name>
</gene>
<dbReference type="CDD" id="cd01949">
    <property type="entry name" value="GGDEF"/>
    <property type="match status" value="1"/>
</dbReference>
<dbReference type="SUPFAM" id="SSF55073">
    <property type="entry name" value="Nucleotide cyclase"/>
    <property type="match status" value="1"/>
</dbReference>
<evidence type="ECO:0000256" key="1">
    <source>
        <dbReference type="ARBA" id="ARBA00012528"/>
    </source>
</evidence>
<sequence length="234" mass="25639">MTHHRARKEPKMDINPYVSQLAGRLIQTASDAQIKFDSNGWQLVSEVLSYAAAAEQRMSVQAERIAYLEQLSSTDDLTGIPNRRGLKTRLGDVMAAAARHNDEGVLGFIDLDGFKGINDRHGHLAGDAVLRHVAQMLVKLTRTTDVVARLAGDEFAIVLTRCDAVEGEKRIRTVQQMINASTVSFAGIAIPVHCSIGVMSFNGATDPARLIDHADQAMYRDKLVRKQAFEAAAE</sequence>
<dbReference type="GO" id="GO:0043709">
    <property type="term" value="P:cell adhesion involved in single-species biofilm formation"/>
    <property type="evidence" value="ECO:0007669"/>
    <property type="project" value="TreeGrafter"/>
</dbReference>
<dbReference type="RefSeq" id="WP_289505552.1">
    <property type="nucleotide sequence ID" value="NZ_CP116805.1"/>
</dbReference>
<dbReference type="InterPro" id="IPR050469">
    <property type="entry name" value="Diguanylate_Cyclase"/>
</dbReference>
<evidence type="ECO:0000259" key="2">
    <source>
        <dbReference type="PROSITE" id="PS50887"/>
    </source>
</evidence>
<proteinExistence type="predicted"/>
<dbReference type="EC" id="2.7.7.65" evidence="1"/>
<dbReference type="PANTHER" id="PTHR45138:SF24">
    <property type="entry name" value="DIGUANYLATE CYCLASE DGCC-RELATED"/>
    <property type="match status" value="1"/>
</dbReference>
<keyword evidence="4" id="KW-1185">Reference proteome</keyword>
<dbReference type="SMART" id="SM00267">
    <property type="entry name" value="GGDEF"/>
    <property type="match status" value="1"/>
</dbReference>
<dbReference type="InterPro" id="IPR000160">
    <property type="entry name" value="GGDEF_dom"/>
</dbReference>
<dbReference type="GO" id="GO:0052621">
    <property type="term" value="F:diguanylate cyclase activity"/>
    <property type="evidence" value="ECO:0007669"/>
    <property type="project" value="UniProtKB-EC"/>
</dbReference>
<reference evidence="3" key="1">
    <citation type="submission" date="2023-01" db="EMBL/GenBank/DDBJ databases">
        <title>The genome sequence of Kordiimonadaceae bacterium 6D33.</title>
        <authorList>
            <person name="Liu Y."/>
        </authorList>
    </citation>
    <scope>NUCLEOTIDE SEQUENCE</scope>
    <source>
        <strain evidence="3">6D33</strain>
    </source>
</reference>
<dbReference type="AlphaFoldDB" id="A0AAF0BN83"/>
<dbReference type="Proteomes" id="UP001217500">
    <property type="component" value="Chromosome"/>
</dbReference>
<dbReference type="PANTHER" id="PTHR45138">
    <property type="entry name" value="REGULATORY COMPONENTS OF SENSORY TRANSDUCTION SYSTEM"/>
    <property type="match status" value="1"/>
</dbReference>
<feature type="domain" description="GGDEF" evidence="2">
    <location>
        <begin position="102"/>
        <end position="234"/>
    </location>
</feature>
<accession>A0AAF0BN83</accession>
<name>A0AAF0BN83_9PROT</name>
<dbReference type="EMBL" id="CP116805">
    <property type="protein sequence ID" value="WCL55695.1"/>
    <property type="molecule type" value="Genomic_DNA"/>
</dbReference>
<evidence type="ECO:0000313" key="3">
    <source>
        <dbReference type="EMBL" id="WCL55695.1"/>
    </source>
</evidence>
<dbReference type="PROSITE" id="PS50887">
    <property type="entry name" value="GGDEF"/>
    <property type="match status" value="1"/>
</dbReference>
<dbReference type="GO" id="GO:1902201">
    <property type="term" value="P:negative regulation of bacterial-type flagellum-dependent cell motility"/>
    <property type="evidence" value="ECO:0007669"/>
    <property type="project" value="TreeGrafter"/>
</dbReference>
<organism evidence="3 4">
    <name type="scientific">Gimibacter soli</name>
    <dbReference type="NCBI Taxonomy" id="3024400"/>
    <lineage>
        <taxon>Bacteria</taxon>
        <taxon>Pseudomonadati</taxon>
        <taxon>Pseudomonadota</taxon>
        <taxon>Alphaproteobacteria</taxon>
        <taxon>Kordiimonadales</taxon>
        <taxon>Temperatibacteraceae</taxon>
        <taxon>Gimibacter</taxon>
    </lineage>
</organism>
<dbReference type="KEGG" id="gso:PH603_07995"/>
<dbReference type="Pfam" id="PF00990">
    <property type="entry name" value="GGDEF"/>
    <property type="match status" value="1"/>
</dbReference>
<dbReference type="Gene3D" id="3.30.70.270">
    <property type="match status" value="1"/>
</dbReference>
<dbReference type="InterPro" id="IPR043128">
    <property type="entry name" value="Rev_trsase/Diguanyl_cyclase"/>
</dbReference>
<dbReference type="InterPro" id="IPR029787">
    <property type="entry name" value="Nucleotide_cyclase"/>
</dbReference>
<dbReference type="NCBIfam" id="TIGR00254">
    <property type="entry name" value="GGDEF"/>
    <property type="match status" value="1"/>
</dbReference>
<dbReference type="GO" id="GO:0005886">
    <property type="term" value="C:plasma membrane"/>
    <property type="evidence" value="ECO:0007669"/>
    <property type="project" value="TreeGrafter"/>
</dbReference>